<dbReference type="Gene3D" id="3.40.190.170">
    <property type="entry name" value="Bacterial extracellular solute-binding protein, family 7"/>
    <property type="match status" value="1"/>
</dbReference>
<protein>
    <submittedName>
        <fullName evidence="3">TRAP transporter substrate-binding protein DctP</fullName>
    </submittedName>
</protein>
<dbReference type="NCBIfam" id="TIGR00787">
    <property type="entry name" value="dctP"/>
    <property type="match status" value="1"/>
</dbReference>
<dbReference type="GO" id="GO:0030246">
    <property type="term" value="F:carbohydrate binding"/>
    <property type="evidence" value="ECO:0007669"/>
    <property type="project" value="TreeGrafter"/>
</dbReference>
<dbReference type="PANTHER" id="PTHR33376:SF2">
    <property type="entry name" value="DICARBOXYLATE-BINDING PERIPLASMIC PROTEIN"/>
    <property type="match status" value="1"/>
</dbReference>
<dbReference type="InterPro" id="IPR004682">
    <property type="entry name" value="TRAP_DctP"/>
</dbReference>
<evidence type="ECO:0000256" key="1">
    <source>
        <dbReference type="ARBA" id="ARBA00022729"/>
    </source>
</evidence>
<organism evidence="3 5">
    <name type="scientific">Alteromonas australica</name>
    <dbReference type="NCBI Taxonomy" id="589873"/>
    <lineage>
        <taxon>Bacteria</taxon>
        <taxon>Pseudomonadati</taxon>
        <taxon>Pseudomonadota</taxon>
        <taxon>Gammaproteobacteria</taxon>
        <taxon>Alteromonadales</taxon>
        <taxon>Alteromonadaceae</taxon>
        <taxon>Alteromonas/Salinimonas group</taxon>
        <taxon>Alteromonas</taxon>
    </lineage>
</organism>
<evidence type="ECO:0000313" key="4">
    <source>
        <dbReference type="Proteomes" id="UP000263517"/>
    </source>
</evidence>
<dbReference type="GO" id="GO:0055085">
    <property type="term" value="P:transmembrane transport"/>
    <property type="evidence" value="ECO:0007669"/>
    <property type="project" value="InterPro"/>
</dbReference>
<name>A0A358E0K4_9ALTE</name>
<dbReference type="InterPro" id="IPR038404">
    <property type="entry name" value="TRAP_DctP_sf"/>
</dbReference>
<comment type="caution">
    <text evidence="3">The sequence shown here is derived from an EMBL/GenBank/DDBJ whole genome shotgun (WGS) entry which is preliminary data.</text>
</comment>
<evidence type="ECO:0000313" key="5">
    <source>
        <dbReference type="Proteomes" id="UP000264779"/>
    </source>
</evidence>
<keyword evidence="1" id="KW-0732">Signal</keyword>
<dbReference type="STRING" id="589873.EP12_12295"/>
<dbReference type="EMBL" id="DNAN01000253">
    <property type="protein sequence ID" value="HAW75522.1"/>
    <property type="molecule type" value="Genomic_DNA"/>
</dbReference>
<dbReference type="Pfam" id="PF03480">
    <property type="entry name" value="DctP"/>
    <property type="match status" value="1"/>
</dbReference>
<dbReference type="Proteomes" id="UP000264779">
    <property type="component" value="Unassembled WGS sequence"/>
</dbReference>
<dbReference type="AlphaFoldDB" id="A0A358E0K4"/>
<dbReference type="NCBIfam" id="NF037995">
    <property type="entry name" value="TRAP_S1"/>
    <property type="match status" value="1"/>
</dbReference>
<dbReference type="PANTHER" id="PTHR33376">
    <property type="match status" value="1"/>
</dbReference>
<gene>
    <name evidence="2" type="ORF">DCW74_07290</name>
    <name evidence="3" type="ORF">DEB45_12380</name>
</gene>
<dbReference type="EMBL" id="DONK01000187">
    <property type="protein sequence ID" value="HBU52049.1"/>
    <property type="molecule type" value="Genomic_DNA"/>
</dbReference>
<dbReference type="GO" id="GO:0030288">
    <property type="term" value="C:outer membrane-bounded periplasmic space"/>
    <property type="evidence" value="ECO:0007669"/>
    <property type="project" value="InterPro"/>
</dbReference>
<dbReference type="PIRSF" id="PIRSF006470">
    <property type="entry name" value="DctB"/>
    <property type="match status" value="1"/>
</dbReference>
<dbReference type="PROSITE" id="PS51257">
    <property type="entry name" value="PROKAR_LIPOPROTEIN"/>
    <property type="match status" value="1"/>
</dbReference>
<sequence>MQFLSKIMVIGFTVATLMSCSSEEVDPDITVLRIGHSLDTQHSVHKAMEYLGERLAYYSNGTMNVVIYPNSQLGTEREMIELLQIGSLAMTKVSASPLEGFAPEMKIFSIPYLFRDSEHFWRVLNSDLGSALLTGIEDYRLKGLGYYDAGSRSFYTNDKPIRQPSDLSGLKIRVLNSPTAVASVRALGGAATPVSWGELYTALQQGVVDGAENNPPSYYLSRHYEISRYYSLDEHTSVPDVMLASLPVWNRLTDTQKEWLTKAMADSVQYQRQLWKTSTIESLAKVKAKGVSVIYPDKAPFLEAVKPLHESFNGTPIGELIQDIKGI</sequence>
<evidence type="ECO:0000313" key="3">
    <source>
        <dbReference type="EMBL" id="HBU52049.1"/>
    </source>
</evidence>
<accession>A0A358E0K4</accession>
<evidence type="ECO:0000313" key="2">
    <source>
        <dbReference type="EMBL" id="HAW75522.1"/>
    </source>
</evidence>
<reference evidence="4 5" key="1">
    <citation type="journal article" date="2018" name="Nat. Biotechnol.">
        <title>A standardized bacterial taxonomy based on genome phylogeny substantially revises the tree of life.</title>
        <authorList>
            <person name="Parks D.H."/>
            <person name="Chuvochina M."/>
            <person name="Waite D.W."/>
            <person name="Rinke C."/>
            <person name="Skarshewski A."/>
            <person name="Chaumeil P.A."/>
            <person name="Hugenholtz P."/>
        </authorList>
    </citation>
    <scope>NUCLEOTIDE SEQUENCE [LARGE SCALE GENOMIC DNA]</scope>
    <source>
        <strain evidence="3">UBA11621</strain>
        <strain evidence="2">UBA11978</strain>
    </source>
</reference>
<dbReference type="Proteomes" id="UP000263517">
    <property type="component" value="Unassembled WGS sequence"/>
</dbReference>
<dbReference type="CDD" id="cd13671">
    <property type="entry name" value="PBP2_TRAP_SBP_like_3"/>
    <property type="match status" value="1"/>
</dbReference>
<dbReference type="InterPro" id="IPR018389">
    <property type="entry name" value="DctP_fam"/>
</dbReference>
<proteinExistence type="predicted"/>